<dbReference type="Gene3D" id="2.60.40.200">
    <property type="entry name" value="Superoxide dismutase, copper/zinc binding domain"/>
    <property type="match status" value="1"/>
</dbReference>
<dbReference type="PANTHER" id="PTHR31807">
    <property type="entry name" value="AUGMIN FAMILY MEMBER"/>
    <property type="match status" value="1"/>
</dbReference>
<evidence type="ECO:0000256" key="1">
    <source>
        <dbReference type="ARBA" id="ARBA00010016"/>
    </source>
</evidence>
<sequence length="85" mass="8927">MDRDYSSSLSGAVEALEASTLRLPGGARADIQNVMDAIGSAVFVMAKTFIGPTTVRARISGLKPGLHGFHVHEFGDMTNGCTSTE</sequence>
<name>A0A7J6XB65_THATH</name>
<dbReference type="OrthoDB" id="1924320at2759"/>
<organism evidence="2 3">
    <name type="scientific">Thalictrum thalictroides</name>
    <name type="common">Rue-anemone</name>
    <name type="synonym">Anemone thalictroides</name>
    <dbReference type="NCBI Taxonomy" id="46969"/>
    <lineage>
        <taxon>Eukaryota</taxon>
        <taxon>Viridiplantae</taxon>
        <taxon>Streptophyta</taxon>
        <taxon>Embryophyta</taxon>
        <taxon>Tracheophyta</taxon>
        <taxon>Spermatophyta</taxon>
        <taxon>Magnoliopsida</taxon>
        <taxon>Ranunculales</taxon>
        <taxon>Ranunculaceae</taxon>
        <taxon>Thalictroideae</taxon>
        <taxon>Thalictrum</taxon>
    </lineage>
</organism>
<dbReference type="GO" id="GO:0051225">
    <property type="term" value="P:spindle assembly"/>
    <property type="evidence" value="ECO:0007669"/>
    <property type="project" value="TreeGrafter"/>
</dbReference>
<dbReference type="GO" id="GO:0005880">
    <property type="term" value="C:nuclear microtubule"/>
    <property type="evidence" value="ECO:0007669"/>
    <property type="project" value="TreeGrafter"/>
</dbReference>
<reference evidence="2 3" key="1">
    <citation type="submission" date="2020-06" db="EMBL/GenBank/DDBJ databases">
        <title>Transcriptomic and genomic resources for Thalictrum thalictroides and T. hernandezii: Facilitating candidate gene discovery in an emerging model plant lineage.</title>
        <authorList>
            <person name="Arias T."/>
            <person name="Riano-Pachon D.M."/>
            <person name="Di Stilio V.S."/>
        </authorList>
    </citation>
    <scope>NUCLEOTIDE SEQUENCE [LARGE SCALE GENOMIC DNA]</scope>
    <source>
        <strain evidence="3">cv. WT478/WT964</strain>
        <tissue evidence="2">Leaves</tissue>
    </source>
</reference>
<dbReference type="Pfam" id="PF04484">
    <property type="entry name" value="QWRF"/>
    <property type="match status" value="1"/>
</dbReference>
<dbReference type="InterPro" id="IPR018152">
    <property type="entry name" value="SOD_Cu/Zn_BS"/>
</dbReference>
<evidence type="ECO:0000313" key="3">
    <source>
        <dbReference type="Proteomes" id="UP000554482"/>
    </source>
</evidence>
<dbReference type="GO" id="GO:0005737">
    <property type="term" value="C:cytoplasm"/>
    <property type="evidence" value="ECO:0007669"/>
    <property type="project" value="TreeGrafter"/>
</dbReference>
<evidence type="ECO:0000313" key="2">
    <source>
        <dbReference type="EMBL" id="KAF5207036.1"/>
    </source>
</evidence>
<dbReference type="GO" id="GO:0046872">
    <property type="term" value="F:metal ion binding"/>
    <property type="evidence" value="ECO:0007669"/>
    <property type="project" value="InterPro"/>
</dbReference>
<dbReference type="PROSITE" id="PS00087">
    <property type="entry name" value="SOD_CU_ZN_1"/>
    <property type="match status" value="1"/>
</dbReference>
<dbReference type="AlphaFoldDB" id="A0A7J6XB65"/>
<comment type="similarity">
    <text evidence="1">Belongs to the QWRF family.</text>
</comment>
<dbReference type="InterPro" id="IPR007573">
    <property type="entry name" value="QWRF"/>
</dbReference>
<protein>
    <recommendedName>
        <fullName evidence="4">Superoxide dismutase</fullName>
    </recommendedName>
</protein>
<dbReference type="EMBL" id="JABWDY010001939">
    <property type="protein sequence ID" value="KAF5207036.1"/>
    <property type="molecule type" value="Genomic_DNA"/>
</dbReference>
<dbReference type="Proteomes" id="UP000554482">
    <property type="component" value="Unassembled WGS sequence"/>
</dbReference>
<dbReference type="PANTHER" id="PTHR31807:SF2">
    <property type="entry name" value="PROTEIN SNOWY COTYLEDON 3"/>
    <property type="match status" value="1"/>
</dbReference>
<proteinExistence type="inferred from homology"/>
<accession>A0A7J6XB65</accession>
<comment type="caution">
    <text evidence="2">The sequence shown here is derived from an EMBL/GenBank/DDBJ whole genome shotgun (WGS) entry which is preliminary data.</text>
</comment>
<evidence type="ECO:0008006" key="4">
    <source>
        <dbReference type="Google" id="ProtNLM"/>
    </source>
</evidence>
<dbReference type="GO" id="GO:0008017">
    <property type="term" value="F:microtubule binding"/>
    <property type="evidence" value="ECO:0007669"/>
    <property type="project" value="TreeGrafter"/>
</dbReference>
<dbReference type="SUPFAM" id="SSF49329">
    <property type="entry name" value="Cu,Zn superoxide dismutase-like"/>
    <property type="match status" value="1"/>
</dbReference>
<dbReference type="InterPro" id="IPR036423">
    <property type="entry name" value="SOD-like_Cu/Zn_dom_sf"/>
</dbReference>
<dbReference type="GO" id="GO:0004784">
    <property type="term" value="F:superoxide dismutase activity"/>
    <property type="evidence" value="ECO:0007669"/>
    <property type="project" value="UniProtKB-EC"/>
</dbReference>
<keyword evidence="3" id="KW-1185">Reference proteome</keyword>
<gene>
    <name evidence="2" type="ORF">FRX31_003378</name>
</gene>